<organism evidence="2 3">
    <name type="scientific">Paragonimus heterotremus</name>
    <dbReference type="NCBI Taxonomy" id="100268"/>
    <lineage>
        <taxon>Eukaryota</taxon>
        <taxon>Metazoa</taxon>
        <taxon>Spiralia</taxon>
        <taxon>Lophotrochozoa</taxon>
        <taxon>Platyhelminthes</taxon>
        <taxon>Trematoda</taxon>
        <taxon>Digenea</taxon>
        <taxon>Plagiorchiida</taxon>
        <taxon>Troglotremata</taxon>
        <taxon>Troglotrematidae</taxon>
        <taxon>Paragonimus</taxon>
    </lineage>
</organism>
<feature type="region of interest" description="Disordered" evidence="1">
    <location>
        <begin position="294"/>
        <end position="328"/>
    </location>
</feature>
<dbReference type="EMBL" id="LUCH01005871">
    <property type="protein sequence ID" value="KAF5397720.1"/>
    <property type="molecule type" value="Genomic_DNA"/>
</dbReference>
<reference evidence="2" key="1">
    <citation type="submission" date="2019-05" db="EMBL/GenBank/DDBJ databases">
        <title>Annotation for the trematode Paragonimus heterotremus.</title>
        <authorList>
            <person name="Choi Y.-J."/>
        </authorList>
    </citation>
    <scope>NUCLEOTIDE SEQUENCE</scope>
    <source>
        <strain evidence="2">LC</strain>
    </source>
</reference>
<evidence type="ECO:0000313" key="3">
    <source>
        <dbReference type="Proteomes" id="UP000748531"/>
    </source>
</evidence>
<feature type="region of interest" description="Disordered" evidence="1">
    <location>
        <begin position="59"/>
        <end position="83"/>
    </location>
</feature>
<comment type="caution">
    <text evidence="2">The sequence shown here is derived from an EMBL/GenBank/DDBJ whole genome shotgun (WGS) entry which is preliminary data.</text>
</comment>
<feature type="compositionally biased region" description="Polar residues" evidence="1">
    <location>
        <begin position="162"/>
        <end position="187"/>
    </location>
</feature>
<evidence type="ECO:0000313" key="2">
    <source>
        <dbReference type="EMBL" id="KAF5397720.1"/>
    </source>
</evidence>
<dbReference type="AlphaFoldDB" id="A0A8J4WNW8"/>
<keyword evidence="3" id="KW-1185">Reference proteome</keyword>
<name>A0A8J4WNW8_9TREM</name>
<dbReference type="Proteomes" id="UP000748531">
    <property type="component" value="Unassembled WGS sequence"/>
</dbReference>
<accession>A0A8J4WNW8</accession>
<proteinExistence type="predicted"/>
<feature type="region of interest" description="Disordered" evidence="1">
    <location>
        <begin position="157"/>
        <end position="187"/>
    </location>
</feature>
<feature type="compositionally biased region" description="Polar residues" evidence="1">
    <location>
        <begin position="306"/>
        <end position="328"/>
    </location>
</feature>
<sequence>MTGEESEFLLRRTPSRTTDLRHDVMPVEQSMIQSWEREQDIQLSHPHIDLMDCWSSEGDSVSSSSSASTPNPSFEDGLSSDNDRTWWTQKEQQTLLCRTGANLLKRAGIFTNEEAIDQAIDRWQAYIRTCSRALDVLRQQLVDAYIPYALEQDKRTRCTDKLASQSPKDDSSGQNVAVHSHQDSNTVRKQRALRNFMRHSSKVANQRHLACVSKFAIVSNRLAKWRKTTSSQRCRFRDPTTTTWEKPCSNVCLPLLPVCAVHLVQLNPAPELCPIESSKEERICAADTKLQSPLDQPKTATFGPLESSSQTDGQPSWNASGTATDSIRTPFRNTRSVKSCPTELIPVSPTTTSLPVLQLPTQYLFRRCGGALGMPCNEPIVAWSTLARCPRHTFAPSLASCSARWASKHNTGEQRAQSNCQPSADPSNAQCLSIRLQAALLEPTSVFKSET</sequence>
<evidence type="ECO:0000256" key="1">
    <source>
        <dbReference type="SAM" id="MobiDB-lite"/>
    </source>
</evidence>
<dbReference type="OrthoDB" id="6235707at2759"/>
<feature type="compositionally biased region" description="Low complexity" evidence="1">
    <location>
        <begin position="59"/>
        <end position="68"/>
    </location>
</feature>
<protein>
    <submittedName>
        <fullName evidence="2">Acetyl coenzyme A C acetyltransferase</fullName>
    </submittedName>
</protein>
<gene>
    <name evidence="2" type="ORF">PHET_09153</name>
</gene>